<protein>
    <submittedName>
        <fullName evidence="1">Uncharacterized protein</fullName>
    </submittedName>
</protein>
<keyword evidence="2" id="KW-1185">Reference proteome</keyword>
<sequence>MDAPALCTICGSSDGRLCITCQSAAYCSVECQQTDWHAHRLLCRKFPFYSQDNYASRPSPAHYLGICFPMGGPRPYLMWVRCQPNDDVFEPFIHPVLDDFLPVDRRTGRGLRQVEGNILRGREINRNTLHLWFLEPLVDPHSLIVNQTIHAPSSTLTAGTWGEFLWEGPIVAVMRAGNAKDSGYEPRKPTDITLTAYRDAIDYLCFYRDTIGSMIDGIGTRAHLAKTILADWSGKAIGVRINCRRDQVARNEPQMIEVAVPKNHPLFNVEGDDPCEIPDLFGLRLVAKPYNGKSGDEGNVPPADDLDNPLARLLLTTINTKNGQWTGLSRRWSPNALGSVLFIDHSGQDLRMGEISKLCDFIEEIARPFVLTEDASDPSVATRFKRVLLEEGSRRGIQYY</sequence>
<evidence type="ECO:0000313" key="1">
    <source>
        <dbReference type="EMBL" id="KAJ3528127.1"/>
    </source>
</evidence>
<reference evidence="1" key="1">
    <citation type="submission" date="2022-08" db="EMBL/GenBank/DDBJ databases">
        <title>Genome Sequence of Fusarium decemcellulare.</title>
        <authorList>
            <person name="Buettner E."/>
        </authorList>
    </citation>
    <scope>NUCLEOTIDE SEQUENCE</scope>
    <source>
        <strain evidence="1">Babe19</strain>
    </source>
</reference>
<organism evidence="1 2">
    <name type="scientific">Fusarium decemcellulare</name>
    <dbReference type="NCBI Taxonomy" id="57161"/>
    <lineage>
        <taxon>Eukaryota</taxon>
        <taxon>Fungi</taxon>
        <taxon>Dikarya</taxon>
        <taxon>Ascomycota</taxon>
        <taxon>Pezizomycotina</taxon>
        <taxon>Sordariomycetes</taxon>
        <taxon>Hypocreomycetidae</taxon>
        <taxon>Hypocreales</taxon>
        <taxon>Nectriaceae</taxon>
        <taxon>Fusarium</taxon>
        <taxon>Fusarium decemcellulare species complex</taxon>
    </lineage>
</organism>
<name>A0ACC1RY86_9HYPO</name>
<gene>
    <name evidence="1" type="ORF">NM208_g10358</name>
</gene>
<dbReference type="Proteomes" id="UP001148629">
    <property type="component" value="Unassembled WGS sequence"/>
</dbReference>
<dbReference type="EMBL" id="JANRMS010001454">
    <property type="protein sequence ID" value="KAJ3528127.1"/>
    <property type="molecule type" value="Genomic_DNA"/>
</dbReference>
<accession>A0ACC1RY86</accession>
<evidence type="ECO:0000313" key="2">
    <source>
        <dbReference type="Proteomes" id="UP001148629"/>
    </source>
</evidence>
<comment type="caution">
    <text evidence="1">The sequence shown here is derived from an EMBL/GenBank/DDBJ whole genome shotgun (WGS) entry which is preliminary data.</text>
</comment>
<proteinExistence type="predicted"/>